<proteinExistence type="predicted"/>
<dbReference type="RefSeq" id="XP_029233847.1">
    <property type="nucleotide sequence ID" value="XM_029386441.1"/>
</dbReference>
<dbReference type="GeneID" id="40333710"/>
<reference evidence="2 3" key="1">
    <citation type="journal article" date="2018" name="BMC Genomics">
        <title>Genomic comparison of Trypanosoma conorhini and Trypanosoma rangeli to Trypanosoma cruzi strains of high and low virulence.</title>
        <authorList>
            <person name="Bradwell K.R."/>
            <person name="Koparde V.N."/>
            <person name="Matveyev A.V."/>
            <person name="Serrano M.G."/>
            <person name="Alves J.M."/>
            <person name="Parikh H."/>
            <person name="Huang B."/>
            <person name="Lee V."/>
            <person name="Espinosa-Alvarez O."/>
            <person name="Ortiz P.A."/>
            <person name="Costa-Martins A.G."/>
            <person name="Teixeira M.M."/>
            <person name="Buck G.A."/>
        </authorList>
    </citation>
    <scope>NUCLEOTIDE SEQUENCE [LARGE SCALE GENOMIC DNA]</scope>
    <source>
        <strain evidence="2 3">AM80</strain>
    </source>
</reference>
<dbReference type="AlphaFoldDB" id="A0A3R7LZY6"/>
<evidence type="ECO:0000313" key="3">
    <source>
        <dbReference type="Proteomes" id="UP000283634"/>
    </source>
</evidence>
<evidence type="ECO:0000256" key="1">
    <source>
        <dbReference type="SAM" id="Coils"/>
    </source>
</evidence>
<dbReference type="Proteomes" id="UP000283634">
    <property type="component" value="Unassembled WGS sequence"/>
</dbReference>
<dbReference type="EMBL" id="MKGL01000637">
    <property type="protein sequence ID" value="RNE96826.1"/>
    <property type="molecule type" value="Genomic_DNA"/>
</dbReference>
<name>A0A3R7LZY6_TRYRA</name>
<dbReference type="OMA" id="GCCNGDE"/>
<organism evidence="2 3">
    <name type="scientific">Trypanosoma rangeli</name>
    <dbReference type="NCBI Taxonomy" id="5698"/>
    <lineage>
        <taxon>Eukaryota</taxon>
        <taxon>Discoba</taxon>
        <taxon>Euglenozoa</taxon>
        <taxon>Kinetoplastea</taxon>
        <taxon>Metakinetoplastina</taxon>
        <taxon>Trypanosomatida</taxon>
        <taxon>Trypanosomatidae</taxon>
        <taxon>Trypanosoma</taxon>
        <taxon>Herpetosoma</taxon>
    </lineage>
</organism>
<evidence type="ECO:0000313" key="2">
    <source>
        <dbReference type="EMBL" id="RNE96826.1"/>
    </source>
</evidence>
<accession>A0A3R7LZY6</accession>
<dbReference type="OrthoDB" id="252232at2759"/>
<protein>
    <submittedName>
        <fullName evidence="2">Kinesin-like protein</fullName>
    </submittedName>
</protein>
<feature type="non-terminal residue" evidence="2">
    <location>
        <position position="1"/>
    </location>
</feature>
<keyword evidence="3" id="KW-1185">Reference proteome</keyword>
<comment type="caution">
    <text evidence="2">The sequence shown here is derived from an EMBL/GenBank/DDBJ whole genome shotgun (WGS) entry which is preliminary data.</text>
</comment>
<gene>
    <name evidence="2" type="ORF">TraAM80_09777</name>
</gene>
<sequence length="187" mass="20924">SLDAVTTERDRLQERLATTTDTLSRQLREVEEAKTQVEHSLEAVTTERDGLQERLATTTDTLSRQLREVEEAKTQVEHSLDAVTMERDAGLESFTLLVKDHESVVAACDKLREDLSVAGCCNGDEVAKLKSENARLSDDLSKALFMLDAANVRLNYLRSVHVSDPLSKSIEGGEDYQVTRSVLEMWK</sequence>
<keyword evidence="1" id="KW-0175">Coiled coil</keyword>
<feature type="coiled-coil region" evidence="1">
    <location>
        <begin position="2"/>
        <end position="86"/>
    </location>
</feature>